<dbReference type="Proteomes" id="UP000309997">
    <property type="component" value="Unassembled WGS sequence"/>
</dbReference>
<comment type="caution">
    <text evidence="1">The sequence shown here is derived from an EMBL/GenBank/DDBJ whole genome shotgun (WGS) entry which is preliminary data.</text>
</comment>
<keyword evidence="2" id="KW-1185">Reference proteome</keyword>
<dbReference type="EMBL" id="RCHU02000008">
    <property type="protein sequence ID" value="KAL3581812.1"/>
    <property type="molecule type" value="Genomic_DNA"/>
</dbReference>
<evidence type="ECO:0000313" key="1">
    <source>
        <dbReference type="EMBL" id="KAL3581812.1"/>
    </source>
</evidence>
<proteinExistence type="predicted"/>
<name>A0ACC4BUK6_POPAL</name>
<reference evidence="1 2" key="1">
    <citation type="journal article" date="2024" name="Plant Biotechnol. J.">
        <title>Genome and CRISPR/Cas9 system of a widespread forest tree (Populus alba) in the world.</title>
        <authorList>
            <person name="Liu Y.J."/>
            <person name="Jiang P.F."/>
            <person name="Han X.M."/>
            <person name="Li X.Y."/>
            <person name="Wang H.M."/>
            <person name="Wang Y.J."/>
            <person name="Wang X.X."/>
            <person name="Zeng Q.Y."/>
        </authorList>
    </citation>
    <scope>NUCLEOTIDE SEQUENCE [LARGE SCALE GENOMIC DNA]</scope>
    <source>
        <strain evidence="2">cv. PAL-ZL1</strain>
    </source>
</reference>
<accession>A0ACC4BUK6</accession>
<gene>
    <name evidence="1" type="ORF">D5086_016144</name>
</gene>
<sequence length="227" mass="26436">MMECLKAKEGESHSQLPHPEEPHVPAPPSLELVLMDSMLYQVLGYSQFPTPFSRRMLSLILLFCSSSSMLSLGMLAYVSAVEFRLLLFWLVVFGGVGAVDGVGFHEDVCSFELGRITYYFKLIHFLLLWSRSFPHVVQFHERQKPVLQGLTHLLRYKHHHLWINGRFRLPHMSQYPRQNSDRDQHRGCGTNNPLFWIRDGFYRYIYTSNQTNRKTSLKLKDGAIKAY</sequence>
<protein>
    <submittedName>
        <fullName evidence="1">Uncharacterized protein</fullName>
    </submittedName>
</protein>
<evidence type="ECO:0000313" key="2">
    <source>
        <dbReference type="Proteomes" id="UP000309997"/>
    </source>
</evidence>
<organism evidence="1 2">
    <name type="scientific">Populus alba</name>
    <name type="common">White poplar</name>
    <dbReference type="NCBI Taxonomy" id="43335"/>
    <lineage>
        <taxon>Eukaryota</taxon>
        <taxon>Viridiplantae</taxon>
        <taxon>Streptophyta</taxon>
        <taxon>Embryophyta</taxon>
        <taxon>Tracheophyta</taxon>
        <taxon>Spermatophyta</taxon>
        <taxon>Magnoliopsida</taxon>
        <taxon>eudicotyledons</taxon>
        <taxon>Gunneridae</taxon>
        <taxon>Pentapetalae</taxon>
        <taxon>rosids</taxon>
        <taxon>fabids</taxon>
        <taxon>Malpighiales</taxon>
        <taxon>Salicaceae</taxon>
        <taxon>Saliceae</taxon>
        <taxon>Populus</taxon>
    </lineage>
</organism>